<comment type="caution">
    <text evidence="2">The sequence shown here is derived from an EMBL/GenBank/DDBJ whole genome shotgun (WGS) entry which is preliminary data.</text>
</comment>
<feature type="region of interest" description="Disordered" evidence="1">
    <location>
        <begin position="1"/>
        <end position="25"/>
    </location>
</feature>
<reference evidence="2" key="2">
    <citation type="submission" date="2023-06" db="EMBL/GenBank/DDBJ databases">
        <authorList>
            <consortium name="Lawrence Berkeley National Laboratory"/>
            <person name="Haridas S."/>
            <person name="Hensen N."/>
            <person name="Bonometti L."/>
            <person name="Westerberg I."/>
            <person name="Brannstrom I.O."/>
            <person name="Guillou S."/>
            <person name="Cros-Aarteil S."/>
            <person name="Calhoun S."/>
            <person name="Kuo A."/>
            <person name="Mondo S."/>
            <person name="Pangilinan J."/>
            <person name="Riley R."/>
            <person name="Labutti K."/>
            <person name="Andreopoulos B."/>
            <person name="Lipzen A."/>
            <person name="Chen C."/>
            <person name="Yanf M."/>
            <person name="Daum C."/>
            <person name="Ng V."/>
            <person name="Clum A."/>
            <person name="Steindorff A."/>
            <person name="Ohm R."/>
            <person name="Martin F."/>
            <person name="Silar P."/>
            <person name="Natvig D."/>
            <person name="Lalanne C."/>
            <person name="Gautier V."/>
            <person name="Ament-Velasquez S.L."/>
            <person name="Kruys A."/>
            <person name="Hutchinson M.I."/>
            <person name="Powell A.J."/>
            <person name="Barry K."/>
            <person name="Miller A.N."/>
            <person name="Grigoriev I.V."/>
            <person name="Debuchy R."/>
            <person name="Gladieux P."/>
            <person name="Thoren M.H."/>
            <person name="Johannesson H."/>
        </authorList>
    </citation>
    <scope>NUCLEOTIDE SEQUENCE</scope>
    <source>
        <strain evidence="2">CBS 955.72</strain>
    </source>
</reference>
<sequence length="273" mass="26980">MMAYHGTGHGPAHGPAYSSTAPASAATAPPAPPTLFLYKNVTAFLRANLSNLIRAAVLTTPAGLLLAEASTLPASVLRRQCAVAASLWEMNASDATADAAETDGSSTGSTNNNKGKGKTGGRATRHEAAVTVQLDNGSVFVIRRLACGMLFICTGGSDGQPASAATATAGPSAAAAGAGSDTDVDSAATTPAAQAGPAVSPFAPEDAESVHSVGTTGAATTASQASVGAGPAAAAMSPADVLTMRRQVEILARELDTQFQGLYVPEMGIGLGN</sequence>
<evidence type="ECO:0000313" key="3">
    <source>
        <dbReference type="Proteomes" id="UP001275084"/>
    </source>
</evidence>
<proteinExistence type="predicted"/>
<gene>
    <name evidence="2" type="ORF">B0T25DRAFT_547650</name>
</gene>
<dbReference type="Proteomes" id="UP001275084">
    <property type="component" value="Unassembled WGS sequence"/>
</dbReference>
<keyword evidence="3" id="KW-1185">Reference proteome</keyword>
<accession>A0AAJ0MCA4</accession>
<dbReference type="AlphaFoldDB" id="A0AAJ0MCA4"/>
<evidence type="ECO:0000313" key="2">
    <source>
        <dbReference type="EMBL" id="KAK3349298.1"/>
    </source>
</evidence>
<protein>
    <submittedName>
        <fullName evidence="2">Uncharacterized protein</fullName>
    </submittedName>
</protein>
<organism evidence="2 3">
    <name type="scientific">Lasiosphaeria hispida</name>
    <dbReference type="NCBI Taxonomy" id="260671"/>
    <lineage>
        <taxon>Eukaryota</taxon>
        <taxon>Fungi</taxon>
        <taxon>Dikarya</taxon>
        <taxon>Ascomycota</taxon>
        <taxon>Pezizomycotina</taxon>
        <taxon>Sordariomycetes</taxon>
        <taxon>Sordariomycetidae</taxon>
        <taxon>Sordariales</taxon>
        <taxon>Lasiosphaeriaceae</taxon>
        <taxon>Lasiosphaeria</taxon>
    </lineage>
</organism>
<feature type="compositionally biased region" description="Low complexity" evidence="1">
    <location>
        <begin position="172"/>
        <end position="198"/>
    </location>
</feature>
<name>A0AAJ0MCA4_9PEZI</name>
<evidence type="ECO:0000256" key="1">
    <source>
        <dbReference type="SAM" id="MobiDB-lite"/>
    </source>
</evidence>
<feature type="region of interest" description="Disordered" evidence="1">
    <location>
        <begin position="172"/>
        <end position="217"/>
    </location>
</feature>
<feature type="compositionally biased region" description="Low complexity" evidence="1">
    <location>
        <begin position="98"/>
        <end position="114"/>
    </location>
</feature>
<feature type="region of interest" description="Disordered" evidence="1">
    <location>
        <begin position="98"/>
        <end position="125"/>
    </location>
</feature>
<dbReference type="EMBL" id="JAUIQD010000005">
    <property type="protein sequence ID" value="KAK3349298.1"/>
    <property type="molecule type" value="Genomic_DNA"/>
</dbReference>
<reference evidence="2" key="1">
    <citation type="journal article" date="2023" name="Mol. Phylogenet. Evol.">
        <title>Genome-scale phylogeny and comparative genomics of the fungal order Sordariales.</title>
        <authorList>
            <person name="Hensen N."/>
            <person name="Bonometti L."/>
            <person name="Westerberg I."/>
            <person name="Brannstrom I.O."/>
            <person name="Guillou S."/>
            <person name="Cros-Aarteil S."/>
            <person name="Calhoun S."/>
            <person name="Haridas S."/>
            <person name="Kuo A."/>
            <person name="Mondo S."/>
            <person name="Pangilinan J."/>
            <person name="Riley R."/>
            <person name="LaButti K."/>
            <person name="Andreopoulos B."/>
            <person name="Lipzen A."/>
            <person name="Chen C."/>
            <person name="Yan M."/>
            <person name="Daum C."/>
            <person name="Ng V."/>
            <person name="Clum A."/>
            <person name="Steindorff A."/>
            <person name="Ohm R.A."/>
            <person name="Martin F."/>
            <person name="Silar P."/>
            <person name="Natvig D.O."/>
            <person name="Lalanne C."/>
            <person name="Gautier V."/>
            <person name="Ament-Velasquez S.L."/>
            <person name="Kruys A."/>
            <person name="Hutchinson M.I."/>
            <person name="Powell A.J."/>
            <person name="Barry K."/>
            <person name="Miller A.N."/>
            <person name="Grigoriev I.V."/>
            <person name="Debuchy R."/>
            <person name="Gladieux P."/>
            <person name="Hiltunen Thoren M."/>
            <person name="Johannesson H."/>
        </authorList>
    </citation>
    <scope>NUCLEOTIDE SEQUENCE</scope>
    <source>
        <strain evidence="2">CBS 955.72</strain>
    </source>
</reference>